<dbReference type="Pfam" id="PF08922">
    <property type="entry name" value="DUF1905"/>
    <property type="match status" value="1"/>
</dbReference>
<sequence>MAQFEAVLVRPEGIGTWTYVTIPCSIEHLYRTKAQVRVKGAINGFPYKGSLMPHGNGSHYMVVNKSLRDEAKAQAGESVHMTMELDTAPREIELPDDLAAGLEQDEQARSAFDALSYSHKKEYITWIEEAKKAETRQNRIVKSIEKLRAGKRLK</sequence>
<dbReference type="EMBL" id="JAUSSU010000012">
    <property type="protein sequence ID" value="MDQ0115825.1"/>
    <property type="molecule type" value="Genomic_DNA"/>
</dbReference>
<evidence type="ECO:0000313" key="1">
    <source>
        <dbReference type="EMBL" id="MDQ0115825.1"/>
    </source>
</evidence>
<organism evidence="1 2">
    <name type="scientific">Paenibacillus harenae</name>
    <dbReference type="NCBI Taxonomy" id="306543"/>
    <lineage>
        <taxon>Bacteria</taxon>
        <taxon>Bacillati</taxon>
        <taxon>Bacillota</taxon>
        <taxon>Bacilli</taxon>
        <taxon>Bacillales</taxon>
        <taxon>Paenibacillaceae</taxon>
        <taxon>Paenibacillus</taxon>
    </lineage>
</organism>
<dbReference type="Proteomes" id="UP001229346">
    <property type="component" value="Unassembled WGS sequence"/>
</dbReference>
<dbReference type="Pfam" id="PF13376">
    <property type="entry name" value="OmdA"/>
    <property type="match status" value="1"/>
</dbReference>
<dbReference type="InterPro" id="IPR037079">
    <property type="entry name" value="AF2212/PG0164-like_sf"/>
</dbReference>
<dbReference type="SUPFAM" id="SSF141694">
    <property type="entry name" value="AF2212/PG0164-like"/>
    <property type="match status" value="1"/>
</dbReference>
<gene>
    <name evidence="1" type="ORF">J2T15_005292</name>
</gene>
<protein>
    <recommendedName>
        <fullName evidence="3">DUF1905 domain-containing protein</fullName>
    </recommendedName>
</protein>
<dbReference type="RefSeq" id="WP_307207795.1">
    <property type="nucleotide sequence ID" value="NZ_JAUSSU010000012.1"/>
</dbReference>
<dbReference type="InterPro" id="IPR015018">
    <property type="entry name" value="DUF1905"/>
</dbReference>
<evidence type="ECO:0000313" key="2">
    <source>
        <dbReference type="Proteomes" id="UP001229346"/>
    </source>
</evidence>
<name>A0ABT9UAT6_PAEHA</name>
<reference evidence="1 2" key="1">
    <citation type="submission" date="2023-07" db="EMBL/GenBank/DDBJ databases">
        <title>Sorghum-associated microbial communities from plants grown in Nebraska, USA.</title>
        <authorList>
            <person name="Schachtman D."/>
        </authorList>
    </citation>
    <scope>NUCLEOTIDE SEQUENCE [LARGE SCALE GENOMIC DNA]</scope>
    <source>
        <strain evidence="1 2">CC482</strain>
    </source>
</reference>
<dbReference type="Gene3D" id="2.40.30.100">
    <property type="entry name" value="AF2212/PG0164-like"/>
    <property type="match status" value="1"/>
</dbReference>
<evidence type="ECO:0008006" key="3">
    <source>
        <dbReference type="Google" id="ProtNLM"/>
    </source>
</evidence>
<proteinExistence type="predicted"/>
<accession>A0ABT9UAT6</accession>
<comment type="caution">
    <text evidence="1">The sequence shown here is derived from an EMBL/GenBank/DDBJ whole genome shotgun (WGS) entry which is preliminary data.</text>
</comment>
<keyword evidence="2" id="KW-1185">Reference proteome</keyword>